<dbReference type="GO" id="GO:0034501">
    <property type="term" value="P:protein localization to kinetochore"/>
    <property type="evidence" value="ECO:0007669"/>
    <property type="project" value="InterPro"/>
</dbReference>
<dbReference type="InParanoid" id="A0A6J2VPJ9"/>
<feature type="domain" description="Knl1 C-terminal RWD" evidence="3">
    <location>
        <begin position="495"/>
        <end position="646"/>
    </location>
</feature>
<feature type="compositionally biased region" description="Polar residues" evidence="2">
    <location>
        <begin position="66"/>
        <end position="78"/>
    </location>
</feature>
<dbReference type="InterPro" id="IPR040850">
    <property type="entry name" value="Knl1_RWD_C"/>
</dbReference>
<dbReference type="GO" id="GO:0005634">
    <property type="term" value="C:nucleus"/>
    <property type="evidence" value="ECO:0007669"/>
    <property type="project" value="TreeGrafter"/>
</dbReference>
<name>A0A6J2VPJ9_CHACN</name>
<dbReference type="GO" id="GO:0008608">
    <property type="term" value="P:attachment of spindle microtubules to kinetochore"/>
    <property type="evidence" value="ECO:0007669"/>
    <property type="project" value="InterPro"/>
</dbReference>
<feature type="compositionally biased region" description="Polar residues" evidence="2">
    <location>
        <begin position="101"/>
        <end position="120"/>
    </location>
</feature>
<dbReference type="CDD" id="cd22817">
    <property type="entry name" value="DRWD-N_Knl1"/>
    <property type="match status" value="1"/>
</dbReference>
<dbReference type="GeneID" id="115816044"/>
<feature type="region of interest" description="Disordered" evidence="2">
    <location>
        <begin position="19"/>
        <end position="39"/>
    </location>
</feature>
<dbReference type="Proteomes" id="UP000504632">
    <property type="component" value="Chromosome 7"/>
</dbReference>
<proteinExistence type="predicted"/>
<feature type="coiled-coil region" evidence="1">
    <location>
        <begin position="492"/>
        <end position="526"/>
    </location>
</feature>
<organism evidence="4 5">
    <name type="scientific">Chanos chanos</name>
    <name type="common">Milkfish</name>
    <name type="synonym">Mugil chanos</name>
    <dbReference type="NCBI Taxonomy" id="29144"/>
    <lineage>
        <taxon>Eukaryota</taxon>
        <taxon>Metazoa</taxon>
        <taxon>Chordata</taxon>
        <taxon>Craniata</taxon>
        <taxon>Vertebrata</taxon>
        <taxon>Euteleostomi</taxon>
        <taxon>Actinopterygii</taxon>
        <taxon>Neopterygii</taxon>
        <taxon>Teleostei</taxon>
        <taxon>Ostariophysi</taxon>
        <taxon>Gonorynchiformes</taxon>
        <taxon>Chanidae</taxon>
        <taxon>Chanos</taxon>
    </lineage>
</organism>
<evidence type="ECO:0000313" key="5">
    <source>
        <dbReference type="RefSeq" id="XP_030634875.1"/>
    </source>
</evidence>
<evidence type="ECO:0000313" key="4">
    <source>
        <dbReference type="Proteomes" id="UP000504632"/>
    </source>
</evidence>
<feature type="compositionally biased region" description="Acidic residues" evidence="2">
    <location>
        <begin position="149"/>
        <end position="159"/>
    </location>
</feature>
<dbReference type="CTD" id="57082"/>
<keyword evidence="4" id="KW-1185">Reference proteome</keyword>
<evidence type="ECO:0000256" key="2">
    <source>
        <dbReference type="SAM" id="MobiDB-lite"/>
    </source>
</evidence>
<reference evidence="5" key="1">
    <citation type="submission" date="2025-08" db="UniProtKB">
        <authorList>
            <consortium name="RefSeq"/>
        </authorList>
    </citation>
    <scope>IDENTIFICATION</scope>
</reference>
<dbReference type="AlphaFoldDB" id="A0A6J2VPJ9"/>
<keyword evidence="1" id="KW-0175">Coiled coil</keyword>
<accession>A0A6J2VPJ9</accession>
<dbReference type="OrthoDB" id="6132334at2759"/>
<dbReference type="InterPro" id="IPR037388">
    <property type="entry name" value="Blinkin"/>
</dbReference>
<dbReference type="Pfam" id="PF18210">
    <property type="entry name" value="Knl1_RWD_C"/>
    <property type="match status" value="1"/>
</dbReference>
<feature type="region of interest" description="Disordered" evidence="2">
    <location>
        <begin position="53"/>
        <end position="120"/>
    </location>
</feature>
<evidence type="ECO:0000256" key="1">
    <source>
        <dbReference type="SAM" id="Coils"/>
    </source>
</evidence>
<dbReference type="RefSeq" id="XP_030634875.1">
    <property type="nucleotide sequence ID" value="XM_030779015.1"/>
</dbReference>
<sequence length="744" mass="84209">MTDLQLKLKNAACVVRESAEAATETALPPLQKSVLPETHVNDAGTSKISNAMEGEPAADKADAPESSANLTHHQSTMPKNHREKSLSARLSLGGFLPKLPSRSNPSNANQTQTRSSGLFESSLLNRGADVTREVNNSCMIDNLDDEVLPEVSSEEELSESVDSSLLKLTQERDSSPRELVSMEPEDDSVFEPATKTTQGLKRPFPEDDNEDLKAESKRKQSTSSIIEKWESSVSRVNSEEVPGRMTKNIEAVSSSSSSANLRYESTFESSYKYSQCDSQLDGTTDHEFDFKKKLDDGSITADEFLRHFGINFVIHRSRPSALPENLKSDQTRTMEDLLKEKYIYRPKQRVYETDCQKLTEMVEGLKTRISEQSHPMRSINVSLMRGMSELSKEELQSFGSKLKERKVYFRKRGKSLSHEMKEALYSELVKTTQEAQRNLREKIEEVDGILKDLDECINKLNADLAAKDVILTEDFPTNPDMMPALKTRQQELLNLNTAVAENERQIGELEVQKKATQDKLDLMRKDITGLQSDITVLNRLNEWRLAERNDNRALFTYLHNTLEMELTFQNPLGKDKSGDAERNMDISFHLQLDGEKSQCFAVMVHKLLSQYIQADRKWAEKYPTAGHIPMLLHEVGLVVSRLRLLGEEIHRMKKWGALRLDILELTCVDTLVHIMFSSLKAFVKFEVTLAVTSDYPLSRPQLQTFVNLIGNTRSDQVDKIISSTAPSKNCLTKIVKRIHDELLC</sequence>
<protein>
    <submittedName>
        <fullName evidence="5">Kinetochore scaffold 1</fullName>
    </submittedName>
</protein>
<feature type="region of interest" description="Disordered" evidence="2">
    <location>
        <begin position="149"/>
        <end position="224"/>
    </location>
</feature>
<gene>
    <name evidence="5" type="primary">knl1</name>
</gene>
<evidence type="ECO:0000259" key="3">
    <source>
        <dbReference type="Pfam" id="PF18210"/>
    </source>
</evidence>
<dbReference type="PANTHER" id="PTHR16520:SF3">
    <property type="entry name" value="KINETOCHORE SCAFFOLD 1"/>
    <property type="match status" value="1"/>
</dbReference>
<dbReference type="PANTHER" id="PTHR16520">
    <property type="entry name" value="KINETOCHORE SCAFFOLD 1"/>
    <property type="match status" value="1"/>
</dbReference>